<dbReference type="Pfam" id="PF01828">
    <property type="entry name" value="Peptidase_A4"/>
    <property type="match status" value="1"/>
</dbReference>
<proteinExistence type="predicted"/>
<organism evidence="3 4">
    <name type="scientific">Mycena sanguinolenta</name>
    <dbReference type="NCBI Taxonomy" id="230812"/>
    <lineage>
        <taxon>Eukaryota</taxon>
        <taxon>Fungi</taxon>
        <taxon>Dikarya</taxon>
        <taxon>Basidiomycota</taxon>
        <taxon>Agaricomycotina</taxon>
        <taxon>Agaricomycetes</taxon>
        <taxon>Agaricomycetidae</taxon>
        <taxon>Agaricales</taxon>
        <taxon>Marasmiineae</taxon>
        <taxon>Mycenaceae</taxon>
        <taxon>Mycena</taxon>
    </lineage>
</organism>
<dbReference type="PANTHER" id="PTHR37536:SF1">
    <property type="entry name" value="ASPERGILLOPEPSIN, PUTAITVE (AFU_ORTHOLOGUE AFUA_7G01200)"/>
    <property type="match status" value="1"/>
</dbReference>
<gene>
    <name evidence="3" type="ORF">MSAN_01607400</name>
</gene>
<dbReference type="SUPFAM" id="SSF49899">
    <property type="entry name" value="Concanavalin A-like lectins/glucanases"/>
    <property type="match status" value="1"/>
</dbReference>
<feature type="region of interest" description="Disordered" evidence="2">
    <location>
        <begin position="69"/>
        <end position="127"/>
    </location>
</feature>
<dbReference type="GO" id="GO:0006508">
    <property type="term" value="P:proteolysis"/>
    <property type="evidence" value="ECO:0007669"/>
    <property type="project" value="InterPro"/>
</dbReference>
<comment type="caution">
    <text evidence="3">The sequence shown here is derived from an EMBL/GenBank/DDBJ whole genome shotgun (WGS) entry which is preliminary data.</text>
</comment>
<feature type="active site" description="Proton acceptor" evidence="1">
    <location>
        <position position="274"/>
    </location>
</feature>
<evidence type="ECO:0000256" key="1">
    <source>
        <dbReference type="PIRSR" id="PIRSR600250-50"/>
    </source>
</evidence>
<evidence type="ECO:0000313" key="3">
    <source>
        <dbReference type="EMBL" id="KAF7351742.1"/>
    </source>
</evidence>
<keyword evidence="4" id="KW-1185">Reference proteome</keyword>
<evidence type="ECO:0000313" key="4">
    <source>
        <dbReference type="Proteomes" id="UP000623467"/>
    </source>
</evidence>
<dbReference type="InterPro" id="IPR013320">
    <property type="entry name" value="ConA-like_dom_sf"/>
</dbReference>
<dbReference type="Gene3D" id="2.60.120.700">
    <property type="entry name" value="Peptidase G1"/>
    <property type="match status" value="1"/>
</dbReference>
<protein>
    <recommendedName>
        <fullName evidence="5">Aspergillopepsin-2</fullName>
    </recommendedName>
</protein>
<accession>A0A8H6Y4P7</accession>
<dbReference type="PRINTS" id="PR00977">
    <property type="entry name" value="SCYTLDPTASE"/>
</dbReference>
<feature type="compositionally biased region" description="Gly residues" evidence="2">
    <location>
        <begin position="76"/>
        <end position="102"/>
    </location>
</feature>
<sequence>MRSFREPVVVGSPPPNPEQTVQSSPSIFNMFFASLLSYALLATTALASPLQDRADRHLSNLFRPADDSVLSARKNGGSGGGGGSGSGSGSGGGGQGGQGGSGNTKTATATATTATSTSTAVSVPSDPTSLITSTIWSGAGMESAAGTYKSVTGTLVVPNLQPAAGGAASGYYGGSAWVGLDGMTCGSALMAAGIDFQYLQGAVTASVWTETYPNPGVNSALAVSPGNTIKITVTATSSTTGTVVVDNVSSGQSTTVALTSPSPLCLANAEWVVEDYQEGTFLIPFADFGTITFTDASATTQSGSTVGPSTGHLINMVQSNEQFTTASSTGDSVTVKYLTSIPF</sequence>
<feature type="region of interest" description="Disordered" evidence="2">
    <location>
        <begin position="1"/>
        <end position="22"/>
    </location>
</feature>
<evidence type="ECO:0000256" key="2">
    <source>
        <dbReference type="SAM" id="MobiDB-lite"/>
    </source>
</evidence>
<evidence type="ECO:0008006" key="5">
    <source>
        <dbReference type="Google" id="ProtNLM"/>
    </source>
</evidence>
<dbReference type="InterPro" id="IPR000250">
    <property type="entry name" value="Peptidase_G1"/>
</dbReference>
<dbReference type="InterPro" id="IPR038656">
    <property type="entry name" value="Peptidase_G1_sf"/>
</dbReference>
<dbReference type="OrthoDB" id="3006733at2759"/>
<feature type="compositionally biased region" description="Low complexity" evidence="2">
    <location>
        <begin position="106"/>
        <end position="127"/>
    </location>
</feature>
<name>A0A8H6Y4P7_9AGAR</name>
<dbReference type="GO" id="GO:0070007">
    <property type="term" value="F:glutamic-type endopeptidase activity"/>
    <property type="evidence" value="ECO:0007669"/>
    <property type="project" value="InterPro"/>
</dbReference>
<dbReference type="EMBL" id="JACAZH010000013">
    <property type="protein sequence ID" value="KAF7351742.1"/>
    <property type="molecule type" value="Genomic_DNA"/>
</dbReference>
<dbReference type="Proteomes" id="UP000623467">
    <property type="component" value="Unassembled WGS sequence"/>
</dbReference>
<dbReference type="PANTHER" id="PTHR37536">
    <property type="entry name" value="PUTATIVE (AFU_ORTHOLOGUE AFUA_3G02970)-RELATED"/>
    <property type="match status" value="1"/>
</dbReference>
<dbReference type="AlphaFoldDB" id="A0A8H6Y4P7"/>
<reference evidence="3" key="1">
    <citation type="submission" date="2020-05" db="EMBL/GenBank/DDBJ databases">
        <title>Mycena genomes resolve the evolution of fungal bioluminescence.</title>
        <authorList>
            <person name="Tsai I.J."/>
        </authorList>
    </citation>
    <scope>NUCLEOTIDE SEQUENCE</scope>
    <source>
        <strain evidence="3">160909Yilan</strain>
    </source>
</reference>
<dbReference type="CDD" id="cd13426">
    <property type="entry name" value="Peptidase_G1"/>
    <property type="match status" value="1"/>
</dbReference>